<sequence>MADWLMAIILGLVEGLTEFIPVSSTGHLLLLGHFLGFESTGKTFEIVIQLGALLAIISVYFKRLWTLATRWPFDVEARRFLIGLLVAFAPAVVIGVFAYDFIKLVLFETPVVICVALIVGGFLLLLLDRMKKVPVYLEADRYPLRVYFLIGLFQCLAMIPGVSRSGATIAGGLLLGTDKRSAAEFSFFLALPTMGAAVAYDLLQNWERLDFSDAGLIAIGFVTAFLTALAVVKLLLEFVSRHGFAPFAWWRIVVGVGGLILLGLGVGA</sequence>
<evidence type="ECO:0000256" key="7">
    <source>
        <dbReference type="ARBA" id="ARBA00022801"/>
    </source>
</evidence>
<accession>A0A7W9E7F9</accession>
<dbReference type="GO" id="GO:0071555">
    <property type="term" value="P:cell wall organization"/>
    <property type="evidence" value="ECO:0007669"/>
    <property type="project" value="UniProtKB-KW"/>
</dbReference>
<dbReference type="EC" id="3.6.1.27" evidence="3 14"/>
<comment type="miscellaneous">
    <text evidence="14">Bacitracin is thought to be involved in the inhibition of peptidoglycan synthesis by sequestering undecaprenyl diphosphate, thereby reducing the pool of lipid carrier available.</text>
</comment>
<evidence type="ECO:0000256" key="1">
    <source>
        <dbReference type="ARBA" id="ARBA00004651"/>
    </source>
</evidence>
<feature type="transmembrane region" description="Helical" evidence="14">
    <location>
        <begin position="215"/>
        <end position="236"/>
    </location>
</feature>
<feature type="transmembrane region" description="Helical" evidence="14">
    <location>
        <begin position="81"/>
        <end position="99"/>
    </location>
</feature>
<evidence type="ECO:0000256" key="12">
    <source>
        <dbReference type="ARBA" id="ARBA00032932"/>
    </source>
</evidence>
<dbReference type="OrthoDB" id="9808289at2"/>
<evidence type="ECO:0000256" key="6">
    <source>
        <dbReference type="ARBA" id="ARBA00022692"/>
    </source>
</evidence>
<feature type="transmembrane region" description="Helical" evidence="14">
    <location>
        <begin position="43"/>
        <end position="61"/>
    </location>
</feature>
<organism evidence="15 16">
    <name type="scientific">Brevundimonas halotolerans</name>
    <dbReference type="NCBI Taxonomy" id="69670"/>
    <lineage>
        <taxon>Bacteria</taxon>
        <taxon>Pseudomonadati</taxon>
        <taxon>Pseudomonadota</taxon>
        <taxon>Alphaproteobacteria</taxon>
        <taxon>Caulobacterales</taxon>
        <taxon>Caulobacteraceae</taxon>
        <taxon>Brevundimonas</taxon>
    </lineage>
</organism>
<evidence type="ECO:0000313" key="16">
    <source>
        <dbReference type="Proteomes" id="UP000548978"/>
    </source>
</evidence>
<keyword evidence="14" id="KW-0133">Cell shape</keyword>
<keyword evidence="8 14" id="KW-1133">Transmembrane helix</keyword>
<dbReference type="RefSeq" id="WP_123288221.1">
    <property type="nucleotide sequence ID" value="NZ_JACIJB010000007.1"/>
</dbReference>
<evidence type="ECO:0000256" key="13">
    <source>
        <dbReference type="ARBA" id="ARBA00047594"/>
    </source>
</evidence>
<gene>
    <name evidence="14" type="primary">uppP</name>
    <name evidence="15" type="ORF">FHS65_001726</name>
</gene>
<keyword evidence="14" id="KW-0961">Cell wall biogenesis/degradation</keyword>
<comment type="catalytic activity">
    <reaction evidence="13 14">
        <text>di-trans,octa-cis-undecaprenyl diphosphate + H2O = di-trans,octa-cis-undecaprenyl phosphate + phosphate + H(+)</text>
        <dbReference type="Rhea" id="RHEA:28094"/>
        <dbReference type="ChEBI" id="CHEBI:15377"/>
        <dbReference type="ChEBI" id="CHEBI:15378"/>
        <dbReference type="ChEBI" id="CHEBI:43474"/>
        <dbReference type="ChEBI" id="CHEBI:58405"/>
        <dbReference type="ChEBI" id="CHEBI:60392"/>
        <dbReference type="EC" id="3.6.1.27"/>
    </reaction>
</comment>
<dbReference type="Pfam" id="PF02673">
    <property type="entry name" value="BacA"/>
    <property type="match status" value="1"/>
</dbReference>
<dbReference type="NCBIfam" id="NF001389">
    <property type="entry name" value="PRK00281.1-2"/>
    <property type="match status" value="1"/>
</dbReference>
<dbReference type="InterPro" id="IPR003824">
    <property type="entry name" value="UppP"/>
</dbReference>
<comment type="subcellular location">
    <subcellularLocation>
        <location evidence="1 14">Cell membrane</location>
        <topology evidence="1 14">Multi-pass membrane protein</topology>
    </subcellularLocation>
</comment>
<dbReference type="HAMAP" id="MF_01006">
    <property type="entry name" value="Undec_diphosphatase"/>
    <property type="match status" value="1"/>
</dbReference>
<evidence type="ECO:0000256" key="3">
    <source>
        <dbReference type="ARBA" id="ARBA00012374"/>
    </source>
</evidence>
<keyword evidence="10 14" id="KW-0046">Antibiotic resistance</keyword>
<evidence type="ECO:0000256" key="9">
    <source>
        <dbReference type="ARBA" id="ARBA00023136"/>
    </source>
</evidence>
<feature type="transmembrane region" description="Helical" evidence="14">
    <location>
        <begin position="183"/>
        <end position="203"/>
    </location>
</feature>
<feature type="transmembrane region" description="Helical" evidence="14">
    <location>
        <begin position="248"/>
        <end position="267"/>
    </location>
</feature>
<proteinExistence type="inferred from homology"/>
<comment type="caution">
    <text evidence="15">The sequence shown here is derived from an EMBL/GenBank/DDBJ whole genome shotgun (WGS) entry which is preliminary data.</text>
</comment>
<dbReference type="GO" id="GO:0009252">
    <property type="term" value="P:peptidoglycan biosynthetic process"/>
    <property type="evidence" value="ECO:0007669"/>
    <property type="project" value="UniProtKB-KW"/>
</dbReference>
<dbReference type="GO" id="GO:0050380">
    <property type="term" value="F:undecaprenyl-diphosphatase activity"/>
    <property type="evidence" value="ECO:0007669"/>
    <property type="project" value="UniProtKB-UniRule"/>
</dbReference>
<feature type="transmembrane region" description="Helical" evidence="14">
    <location>
        <begin position="105"/>
        <end position="126"/>
    </location>
</feature>
<keyword evidence="5 14" id="KW-1003">Cell membrane</keyword>
<dbReference type="NCBIfam" id="NF001390">
    <property type="entry name" value="PRK00281.1-4"/>
    <property type="match status" value="1"/>
</dbReference>
<dbReference type="Proteomes" id="UP000548978">
    <property type="component" value="Unassembled WGS sequence"/>
</dbReference>
<dbReference type="GO" id="GO:0008360">
    <property type="term" value="P:regulation of cell shape"/>
    <property type="evidence" value="ECO:0007669"/>
    <property type="project" value="UniProtKB-KW"/>
</dbReference>
<keyword evidence="9 14" id="KW-0472">Membrane</keyword>
<dbReference type="GO" id="GO:0046677">
    <property type="term" value="P:response to antibiotic"/>
    <property type="evidence" value="ECO:0007669"/>
    <property type="project" value="UniProtKB-UniRule"/>
</dbReference>
<evidence type="ECO:0000256" key="14">
    <source>
        <dbReference type="HAMAP-Rule" id="MF_01006"/>
    </source>
</evidence>
<comment type="function">
    <text evidence="14">Catalyzes the dephosphorylation of undecaprenyl diphosphate (UPP). Confers resistance to bacitracin.</text>
</comment>
<evidence type="ECO:0000256" key="4">
    <source>
        <dbReference type="ARBA" id="ARBA00021581"/>
    </source>
</evidence>
<evidence type="ECO:0000256" key="10">
    <source>
        <dbReference type="ARBA" id="ARBA00023251"/>
    </source>
</evidence>
<evidence type="ECO:0000313" key="15">
    <source>
        <dbReference type="EMBL" id="MBB5660968.1"/>
    </source>
</evidence>
<dbReference type="AlphaFoldDB" id="A0A7W9E7F9"/>
<name>A0A7W9E7F9_9CAUL</name>
<dbReference type="NCBIfam" id="TIGR00753">
    <property type="entry name" value="undec_PP_bacA"/>
    <property type="match status" value="1"/>
</dbReference>
<dbReference type="GO" id="GO:0005886">
    <property type="term" value="C:plasma membrane"/>
    <property type="evidence" value="ECO:0007669"/>
    <property type="project" value="UniProtKB-SubCell"/>
</dbReference>
<comment type="similarity">
    <text evidence="2 14">Belongs to the UppP family.</text>
</comment>
<evidence type="ECO:0000256" key="8">
    <source>
        <dbReference type="ARBA" id="ARBA00022989"/>
    </source>
</evidence>
<keyword evidence="14" id="KW-0573">Peptidoglycan synthesis</keyword>
<reference evidence="15 16" key="1">
    <citation type="submission" date="2020-08" db="EMBL/GenBank/DDBJ databases">
        <title>Genomic Encyclopedia of Type Strains, Phase IV (KMG-IV): sequencing the most valuable type-strain genomes for metagenomic binning, comparative biology and taxonomic classification.</title>
        <authorList>
            <person name="Goeker M."/>
        </authorList>
    </citation>
    <scope>NUCLEOTIDE SEQUENCE [LARGE SCALE GENOMIC DNA]</scope>
    <source>
        <strain evidence="15 16">DSM 24448</strain>
    </source>
</reference>
<keyword evidence="6 14" id="KW-0812">Transmembrane</keyword>
<feature type="transmembrane region" description="Helical" evidence="14">
    <location>
        <begin position="146"/>
        <end position="163"/>
    </location>
</feature>
<evidence type="ECO:0000256" key="11">
    <source>
        <dbReference type="ARBA" id="ARBA00032707"/>
    </source>
</evidence>
<protein>
    <recommendedName>
        <fullName evidence="4 14">Undecaprenyl-diphosphatase</fullName>
        <ecNumber evidence="3 14">3.6.1.27</ecNumber>
    </recommendedName>
    <alternativeName>
        <fullName evidence="12 14">Bacitracin resistance protein</fullName>
    </alternativeName>
    <alternativeName>
        <fullName evidence="11 14">Undecaprenyl pyrophosphate phosphatase</fullName>
    </alternativeName>
</protein>
<dbReference type="PANTHER" id="PTHR30622">
    <property type="entry name" value="UNDECAPRENYL-DIPHOSPHATASE"/>
    <property type="match status" value="1"/>
</dbReference>
<evidence type="ECO:0000256" key="5">
    <source>
        <dbReference type="ARBA" id="ARBA00022475"/>
    </source>
</evidence>
<dbReference type="PANTHER" id="PTHR30622:SF3">
    <property type="entry name" value="UNDECAPRENYL-DIPHOSPHATASE"/>
    <property type="match status" value="1"/>
</dbReference>
<keyword evidence="16" id="KW-1185">Reference proteome</keyword>
<keyword evidence="7 14" id="KW-0378">Hydrolase</keyword>
<dbReference type="EMBL" id="JACIJB010000007">
    <property type="protein sequence ID" value="MBB5660968.1"/>
    <property type="molecule type" value="Genomic_DNA"/>
</dbReference>
<evidence type="ECO:0000256" key="2">
    <source>
        <dbReference type="ARBA" id="ARBA00010621"/>
    </source>
</evidence>